<evidence type="ECO:0000256" key="4">
    <source>
        <dbReference type="ARBA" id="ARBA00022989"/>
    </source>
</evidence>
<dbReference type="PROSITE" id="PS50850">
    <property type="entry name" value="MFS"/>
    <property type="match status" value="1"/>
</dbReference>
<comment type="subcellular location">
    <subcellularLocation>
        <location evidence="1">Membrane</location>
        <topology evidence="1">Multi-pass membrane protein</topology>
    </subcellularLocation>
</comment>
<comment type="caution">
    <text evidence="8">The sequence shown here is derived from an EMBL/GenBank/DDBJ whole genome shotgun (WGS) entry which is preliminary data.</text>
</comment>
<dbReference type="GO" id="GO:0022857">
    <property type="term" value="F:transmembrane transporter activity"/>
    <property type="evidence" value="ECO:0007669"/>
    <property type="project" value="InterPro"/>
</dbReference>
<keyword evidence="3 6" id="KW-0812">Transmembrane</keyword>
<evidence type="ECO:0000256" key="5">
    <source>
        <dbReference type="ARBA" id="ARBA00023136"/>
    </source>
</evidence>
<feature type="transmembrane region" description="Helical" evidence="6">
    <location>
        <begin position="387"/>
        <end position="408"/>
    </location>
</feature>
<evidence type="ECO:0000313" key="9">
    <source>
        <dbReference type="Proteomes" id="UP001172101"/>
    </source>
</evidence>
<evidence type="ECO:0000256" key="1">
    <source>
        <dbReference type="ARBA" id="ARBA00004141"/>
    </source>
</evidence>
<feature type="transmembrane region" description="Helical" evidence="6">
    <location>
        <begin position="169"/>
        <end position="194"/>
    </location>
</feature>
<evidence type="ECO:0000259" key="7">
    <source>
        <dbReference type="PROSITE" id="PS50850"/>
    </source>
</evidence>
<feature type="transmembrane region" description="Helical" evidence="6">
    <location>
        <begin position="144"/>
        <end position="163"/>
    </location>
</feature>
<keyword evidence="9" id="KW-1185">Reference proteome</keyword>
<feature type="transmembrane region" description="Helical" evidence="6">
    <location>
        <begin position="485"/>
        <end position="502"/>
    </location>
</feature>
<feature type="transmembrane region" description="Helical" evidence="6">
    <location>
        <begin position="460"/>
        <end position="479"/>
    </location>
</feature>
<evidence type="ECO:0000256" key="6">
    <source>
        <dbReference type="SAM" id="Phobius"/>
    </source>
</evidence>
<feature type="transmembrane region" description="Helical" evidence="6">
    <location>
        <begin position="414"/>
        <end position="440"/>
    </location>
</feature>
<dbReference type="RefSeq" id="XP_060294889.1">
    <property type="nucleotide sequence ID" value="XM_060448006.1"/>
</dbReference>
<dbReference type="EMBL" id="JAUIRO010000005">
    <property type="protein sequence ID" value="KAK0713566.1"/>
    <property type="molecule type" value="Genomic_DNA"/>
</dbReference>
<feature type="transmembrane region" description="Helical" evidence="6">
    <location>
        <begin position="201"/>
        <end position="220"/>
    </location>
</feature>
<dbReference type="InterPro" id="IPR020846">
    <property type="entry name" value="MFS_dom"/>
</dbReference>
<protein>
    <submittedName>
        <fullName evidence="8">Major facilitator superfamily domain-containing protein</fullName>
    </submittedName>
</protein>
<keyword evidence="5 6" id="KW-0472">Membrane</keyword>
<dbReference type="InterPro" id="IPR036259">
    <property type="entry name" value="MFS_trans_sf"/>
</dbReference>
<organism evidence="8 9">
    <name type="scientific">Lasiosphaeria miniovina</name>
    <dbReference type="NCBI Taxonomy" id="1954250"/>
    <lineage>
        <taxon>Eukaryota</taxon>
        <taxon>Fungi</taxon>
        <taxon>Dikarya</taxon>
        <taxon>Ascomycota</taxon>
        <taxon>Pezizomycotina</taxon>
        <taxon>Sordariomycetes</taxon>
        <taxon>Sordariomycetidae</taxon>
        <taxon>Sordariales</taxon>
        <taxon>Lasiosphaeriaceae</taxon>
        <taxon>Lasiosphaeria</taxon>
    </lineage>
</organism>
<feature type="transmembrane region" description="Helical" evidence="6">
    <location>
        <begin position="232"/>
        <end position="251"/>
    </location>
</feature>
<gene>
    <name evidence="8" type="ORF">B0T26DRAFT_873685</name>
</gene>
<dbReference type="InterPro" id="IPR011701">
    <property type="entry name" value="MFS"/>
</dbReference>
<dbReference type="SUPFAM" id="SSF103473">
    <property type="entry name" value="MFS general substrate transporter"/>
    <property type="match status" value="1"/>
</dbReference>
<comment type="similarity">
    <text evidence="2">Belongs to the major facilitator superfamily.</text>
</comment>
<feature type="transmembrane region" description="Helical" evidence="6">
    <location>
        <begin position="112"/>
        <end position="132"/>
    </location>
</feature>
<proteinExistence type="inferred from homology"/>
<dbReference type="Pfam" id="PF07690">
    <property type="entry name" value="MFS_1"/>
    <property type="match status" value="1"/>
</dbReference>
<dbReference type="Proteomes" id="UP001172101">
    <property type="component" value="Unassembled WGS sequence"/>
</dbReference>
<dbReference type="GO" id="GO:0016020">
    <property type="term" value="C:membrane"/>
    <property type="evidence" value="ECO:0007669"/>
    <property type="project" value="UniProtKB-SubCell"/>
</dbReference>
<dbReference type="GeneID" id="85331276"/>
<reference evidence="8" key="1">
    <citation type="submission" date="2023-06" db="EMBL/GenBank/DDBJ databases">
        <title>Genome-scale phylogeny and comparative genomics of the fungal order Sordariales.</title>
        <authorList>
            <consortium name="Lawrence Berkeley National Laboratory"/>
            <person name="Hensen N."/>
            <person name="Bonometti L."/>
            <person name="Westerberg I."/>
            <person name="Brannstrom I.O."/>
            <person name="Guillou S."/>
            <person name="Cros-Aarteil S."/>
            <person name="Calhoun S."/>
            <person name="Haridas S."/>
            <person name="Kuo A."/>
            <person name="Mondo S."/>
            <person name="Pangilinan J."/>
            <person name="Riley R."/>
            <person name="LaButti K."/>
            <person name="Andreopoulos B."/>
            <person name="Lipzen A."/>
            <person name="Chen C."/>
            <person name="Yanf M."/>
            <person name="Daum C."/>
            <person name="Ng V."/>
            <person name="Clum A."/>
            <person name="Steindorff A."/>
            <person name="Ohm R."/>
            <person name="Martin F."/>
            <person name="Silar P."/>
            <person name="Natvig D."/>
            <person name="Lalanne C."/>
            <person name="Gautier V."/>
            <person name="Ament-velasquez S.L."/>
            <person name="Kruys A."/>
            <person name="Hutchinson M.I."/>
            <person name="Powell A.J."/>
            <person name="Barry K."/>
            <person name="Miller A.N."/>
            <person name="Grigoriev I.V."/>
            <person name="Debuchy R."/>
            <person name="Gladieux P."/>
            <person name="Thoren M.H."/>
            <person name="Johannesson H."/>
        </authorList>
    </citation>
    <scope>NUCLEOTIDE SEQUENCE</scope>
    <source>
        <strain evidence="8">SMH2392-1A</strain>
    </source>
</reference>
<dbReference type="PANTHER" id="PTHR23502">
    <property type="entry name" value="MAJOR FACILITATOR SUPERFAMILY"/>
    <property type="match status" value="1"/>
</dbReference>
<sequence length="515" mass="53774">MEANERTRLLAEDAAGIDDNNVVSWDGPDDPENPINWPERSRWGHVALVSALTFLMPLSVLAQAIHFMPPSELNPFPLPLPSLNPPSPLGATMFAPAIQQVTADLHTKPDSVLASLAVSVYVLGWALGPLALAPLSETHGRLPVYTWSNVLYVACTAACALAPTAEALVAARFLAGAVGSTPLAIGAGTIADLVPVQRRGLALSLYMFGPILGPSVGPLAGGYVTDALGWRWIFWLLAAVYALATLLQLALMRETYPATILAARTARLRLTLGTTHPPLRSKLDPGLTPAQILRRAILRPAKLTLTSPVAWLSSLVSAYVNGVAFLLLTTLPVLLQSVYGFSPRAVGLAFAGYGAGNVAGLAAFSLTSDRLVRRSAVAGRPTPEHRLAPAVAALPLIAAGLLGCGWSAATRVHWAWVVAASALVGAGNVLFFSAVVGYLIDATGPYAASAIAANTVLRSVGGTLLPLAGAGLYAAPLGWGWGDTLLAAVALGLTPAMAWLYFRGAAVRERFPVKL</sequence>
<dbReference type="AlphaFoldDB" id="A0AA40ACW4"/>
<evidence type="ECO:0000313" key="8">
    <source>
        <dbReference type="EMBL" id="KAK0713566.1"/>
    </source>
</evidence>
<evidence type="ECO:0000256" key="3">
    <source>
        <dbReference type="ARBA" id="ARBA00022692"/>
    </source>
</evidence>
<keyword evidence="4 6" id="KW-1133">Transmembrane helix</keyword>
<dbReference type="Gene3D" id="1.20.1250.20">
    <property type="entry name" value="MFS general substrate transporter like domains"/>
    <property type="match status" value="1"/>
</dbReference>
<feature type="transmembrane region" description="Helical" evidence="6">
    <location>
        <begin position="46"/>
        <end position="68"/>
    </location>
</feature>
<feature type="transmembrane region" description="Helical" evidence="6">
    <location>
        <begin position="309"/>
        <end position="334"/>
    </location>
</feature>
<evidence type="ECO:0000256" key="2">
    <source>
        <dbReference type="ARBA" id="ARBA00008335"/>
    </source>
</evidence>
<accession>A0AA40ACW4</accession>
<dbReference type="PANTHER" id="PTHR23502:SF68">
    <property type="entry name" value="MULTIDRUG TRANSPORTER, PUTATIVE (AFU_ORTHOLOGUE AFUA_3G01120)-RELATED"/>
    <property type="match status" value="1"/>
</dbReference>
<feature type="domain" description="Major facilitator superfamily (MFS) profile" evidence="7">
    <location>
        <begin position="45"/>
        <end position="507"/>
    </location>
</feature>
<feature type="transmembrane region" description="Helical" evidence="6">
    <location>
        <begin position="346"/>
        <end position="366"/>
    </location>
</feature>
<name>A0AA40ACW4_9PEZI</name>